<evidence type="ECO:0000313" key="1">
    <source>
        <dbReference type="EMBL" id="CDW22143.1"/>
    </source>
</evidence>
<sequence>MAKCVKKKAQNSIANRPADSESLPFFVELENLNKLQLRLQKLLYFV</sequence>
<protein>
    <submittedName>
        <fullName evidence="1">Uncharacterized protein</fullName>
    </submittedName>
</protein>
<reference evidence="1" key="1">
    <citation type="submission" date="2014-05" db="EMBL/GenBank/DDBJ databases">
        <authorList>
            <person name="Chronopoulou M."/>
        </authorList>
    </citation>
    <scope>NUCLEOTIDE SEQUENCE</scope>
    <source>
        <tissue evidence="1">Whole organism</tissue>
    </source>
</reference>
<dbReference type="EMBL" id="HACA01004782">
    <property type="protein sequence ID" value="CDW22143.1"/>
    <property type="molecule type" value="Transcribed_RNA"/>
</dbReference>
<organism evidence="1">
    <name type="scientific">Lepeophtheirus salmonis</name>
    <name type="common">Salmon louse</name>
    <name type="synonym">Caligus salmonis</name>
    <dbReference type="NCBI Taxonomy" id="72036"/>
    <lineage>
        <taxon>Eukaryota</taxon>
        <taxon>Metazoa</taxon>
        <taxon>Ecdysozoa</taxon>
        <taxon>Arthropoda</taxon>
        <taxon>Crustacea</taxon>
        <taxon>Multicrustacea</taxon>
        <taxon>Hexanauplia</taxon>
        <taxon>Copepoda</taxon>
        <taxon>Siphonostomatoida</taxon>
        <taxon>Caligidae</taxon>
        <taxon>Lepeophtheirus</taxon>
    </lineage>
</organism>
<dbReference type="AlphaFoldDB" id="A0A0K2T806"/>
<proteinExistence type="predicted"/>
<accession>A0A0K2T806</accession>
<name>A0A0K2T806_LEPSM</name>